<dbReference type="Proteomes" id="UP000275408">
    <property type="component" value="Unassembled WGS sequence"/>
</dbReference>
<reference evidence="2 3" key="1">
    <citation type="journal article" date="2018" name="Sci. Rep.">
        <title>Comparative analysis of the Pocillopora damicornis genome highlights role of immune system in coral evolution.</title>
        <authorList>
            <person name="Cunning R."/>
            <person name="Bay R.A."/>
            <person name="Gillette P."/>
            <person name="Baker A.C."/>
            <person name="Traylor-Knowles N."/>
        </authorList>
    </citation>
    <scope>NUCLEOTIDE SEQUENCE [LARGE SCALE GENOMIC DNA]</scope>
    <source>
        <strain evidence="2">RSMAS</strain>
        <tissue evidence="2">Whole animal</tissue>
    </source>
</reference>
<accession>A0A3M6UX34</accession>
<feature type="region of interest" description="Disordered" evidence="1">
    <location>
        <begin position="72"/>
        <end position="109"/>
    </location>
</feature>
<dbReference type="AlphaFoldDB" id="A0A3M6UX34"/>
<proteinExistence type="predicted"/>
<comment type="caution">
    <text evidence="2">The sequence shown here is derived from an EMBL/GenBank/DDBJ whole genome shotgun (WGS) entry which is preliminary data.</text>
</comment>
<gene>
    <name evidence="2" type="ORF">pdam_00000182</name>
</gene>
<evidence type="ECO:0000313" key="3">
    <source>
        <dbReference type="Proteomes" id="UP000275408"/>
    </source>
</evidence>
<organism evidence="2 3">
    <name type="scientific">Pocillopora damicornis</name>
    <name type="common">Cauliflower coral</name>
    <name type="synonym">Millepora damicornis</name>
    <dbReference type="NCBI Taxonomy" id="46731"/>
    <lineage>
        <taxon>Eukaryota</taxon>
        <taxon>Metazoa</taxon>
        <taxon>Cnidaria</taxon>
        <taxon>Anthozoa</taxon>
        <taxon>Hexacorallia</taxon>
        <taxon>Scleractinia</taxon>
        <taxon>Astrocoeniina</taxon>
        <taxon>Pocilloporidae</taxon>
        <taxon>Pocillopora</taxon>
    </lineage>
</organism>
<protein>
    <submittedName>
        <fullName evidence="2">Uncharacterized protein</fullName>
    </submittedName>
</protein>
<name>A0A3M6UX34_POCDA</name>
<sequence length="109" mass="12460">MQHNEKKKRLLKKYVIASAKFEIQDVITNVRTRLKLTTVLYLNPNNRAKSLSTLIAVNVVIDSPHKRALEIDQCSKDNETEASMADVSLKHPEGRQGLKHSQTARRPRE</sequence>
<evidence type="ECO:0000256" key="1">
    <source>
        <dbReference type="SAM" id="MobiDB-lite"/>
    </source>
</evidence>
<dbReference type="EMBL" id="RCHS01000537">
    <property type="protein sequence ID" value="RMX58180.1"/>
    <property type="molecule type" value="Genomic_DNA"/>
</dbReference>
<keyword evidence="3" id="KW-1185">Reference proteome</keyword>
<evidence type="ECO:0000313" key="2">
    <source>
        <dbReference type="EMBL" id="RMX58180.1"/>
    </source>
</evidence>